<comment type="caution">
    <text evidence="3">The sequence shown here is derived from an EMBL/GenBank/DDBJ whole genome shotgun (WGS) entry which is preliminary data.</text>
</comment>
<proteinExistence type="predicted"/>
<feature type="transmembrane region" description="Helical" evidence="2">
    <location>
        <begin position="48"/>
        <end position="70"/>
    </location>
</feature>
<feature type="compositionally biased region" description="Low complexity" evidence="1">
    <location>
        <begin position="92"/>
        <end position="116"/>
    </location>
</feature>
<evidence type="ECO:0000256" key="2">
    <source>
        <dbReference type="SAM" id="Phobius"/>
    </source>
</evidence>
<evidence type="ECO:0000313" key="3">
    <source>
        <dbReference type="EMBL" id="GAA2123026.1"/>
    </source>
</evidence>
<feature type="region of interest" description="Disordered" evidence="1">
    <location>
        <begin position="1"/>
        <end position="41"/>
    </location>
</feature>
<gene>
    <name evidence="3" type="ORF">GCM10009824_26480</name>
</gene>
<reference evidence="3 4" key="1">
    <citation type="journal article" date="2019" name="Int. J. Syst. Evol. Microbiol.">
        <title>The Global Catalogue of Microorganisms (GCM) 10K type strain sequencing project: providing services to taxonomists for standard genome sequencing and annotation.</title>
        <authorList>
            <consortium name="The Broad Institute Genomics Platform"/>
            <consortium name="The Broad Institute Genome Sequencing Center for Infectious Disease"/>
            <person name="Wu L."/>
            <person name="Ma J."/>
        </authorList>
    </citation>
    <scope>NUCLEOTIDE SEQUENCE [LARGE SCALE GENOMIC DNA]</scope>
    <source>
        <strain evidence="3 4">JCM 15914</strain>
    </source>
</reference>
<keyword evidence="2" id="KW-0812">Transmembrane</keyword>
<dbReference type="Proteomes" id="UP001500166">
    <property type="component" value="Unassembled WGS sequence"/>
</dbReference>
<keyword evidence="2" id="KW-0472">Membrane</keyword>
<keyword evidence="2" id="KW-1133">Transmembrane helix</keyword>
<organism evidence="3 4">
    <name type="scientific">Kocuria atrinae</name>
    <dbReference type="NCBI Taxonomy" id="592377"/>
    <lineage>
        <taxon>Bacteria</taxon>
        <taxon>Bacillati</taxon>
        <taxon>Actinomycetota</taxon>
        <taxon>Actinomycetes</taxon>
        <taxon>Micrococcales</taxon>
        <taxon>Micrococcaceae</taxon>
        <taxon>Kocuria</taxon>
    </lineage>
</organism>
<sequence>MSSPYTPPTGPSGPHEPSEDGSRVEGPQEYAPAYGSAKPREGTSVKTAILLIGVAALIGLLVLGALLWAITRTVPTLFGGGEEDPPAPPPTTAVAQPTQEREPTTSPSAAASSAPTRGETTEPERPVAQGGSLQAPTGDPLLSKEGEFTETVLEESDEIAIEVPDHDGPLLITWSVTSDRESGGVFLNAHESKSGEMTEHMGSVSDGQTGMWLIDADPDEPKTTVIYPQGNGDTQWKVQGFPVSEVPRVERGAEVTGSGPGVFAVPAGDEQDYRFTSEEGVPRVEVYDADDLSSWHQFEYGTGPVELDVTAGSSDQILMVHADGGWTLEPRNGWF</sequence>
<feature type="region of interest" description="Disordered" evidence="1">
    <location>
        <begin position="79"/>
        <end position="143"/>
    </location>
</feature>
<feature type="compositionally biased region" description="Pro residues" evidence="1">
    <location>
        <begin position="1"/>
        <end position="11"/>
    </location>
</feature>
<keyword evidence="4" id="KW-1185">Reference proteome</keyword>
<protein>
    <submittedName>
        <fullName evidence="3">Uncharacterized protein</fullName>
    </submittedName>
</protein>
<dbReference type="RefSeq" id="WP_344225461.1">
    <property type="nucleotide sequence ID" value="NZ_BAAAQA010000033.1"/>
</dbReference>
<evidence type="ECO:0000256" key="1">
    <source>
        <dbReference type="SAM" id="MobiDB-lite"/>
    </source>
</evidence>
<evidence type="ECO:0000313" key="4">
    <source>
        <dbReference type="Proteomes" id="UP001500166"/>
    </source>
</evidence>
<name>A0ABN2Y8I0_9MICC</name>
<dbReference type="EMBL" id="BAAAQA010000033">
    <property type="protein sequence ID" value="GAA2123026.1"/>
    <property type="molecule type" value="Genomic_DNA"/>
</dbReference>
<accession>A0ABN2Y8I0</accession>